<name>D4YZC1_SPHIU</name>
<dbReference type="HOGENOM" id="CLU_2847572_0_0_5"/>
<evidence type="ECO:0000313" key="2">
    <source>
        <dbReference type="Proteomes" id="UP000007753"/>
    </source>
</evidence>
<keyword evidence="2" id="KW-1185">Reference proteome</keyword>
<sequence length="65" mass="7333">MEPPSGGRWVSSLAAGSIRLNGRHKKGSWNGDNQPHASCRIWDYLIPTVRHRPIPVTFPIDFHSK</sequence>
<reference evidence="1 2" key="1">
    <citation type="journal article" date="2010" name="J. Bacteriol.">
        <title>Complete genome sequence of the representative gamma-hexachlorocyclohexane-degrading bacterium Sphingobium japonicum UT26.</title>
        <authorList>
            <person name="Nagata Y."/>
            <person name="Ohtsubo Y."/>
            <person name="Endo R."/>
            <person name="Ichikawa N."/>
            <person name="Ankai A."/>
            <person name="Oguchi A."/>
            <person name="Fukui S."/>
            <person name="Fujita N."/>
            <person name="Tsuda M."/>
        </authorList>
    </citation>
    <scope>NUCLEOTIDE SEQUENCE [LARGE SCALE GENOMIC DNA]</scope>
    <source>
        <strain evidence="2">DSM 16413 / CCM 7287 / MTCC 6362 / UT26 / NBRC 101211 / UT26S</strain>
    </source>
</reference>
<accession>D4YZC1</accession>
<dbReference type="Proteomes" id="UP000007753">
    <property type="component" value="Chromosome 1"/>
</dbReference>
<dbReference type="EMBL" id="AP010803">
    <property type="protein sequence ID" value="BAI95703.1"/>
    <property type="molecule type" value="Genomic_DNA"/>
</dbReference>
<dbReference type="KEGG" id="sjp:SJA_C1-08690"/>
<organism evidence="1 2">
    <name type="scientific">Sphingobium indicum (strain DSM 16413 / CCM 7287 / MTCC 6362 / UT26 / NBRC 101211 / UT26S)</name>
    <name type="common">Sphingobium japonicum</name>
    <dbReference type="NCBI Taxonomy" id="452662"/>
    <lineage>
        <taxon>Bacteria</taxon>
        <taxon>Pseudomonadati</taxon>
        <taxon>Pseudomonadota</taxon>
        <taxon>Alphaproteobacteria</taxon>
        <taxon>Sphingomonadales</taxon>
        <taxon>Sphingomonadaceae</taxon>
        <taxon>Sphingobium</taxon>
    </lineage>
</organism>
<gene>
    <name evidence="1" type="ordered locus">SJA_C1-08690</name>
</gene>
<dbReference type="STRING" id="452662.SJA_C1-08690"/>
<proteinExistence type="predicted"/>
<dbReference type="AlphaFoldDB" id="D4YZC1"/>
<evidence type="ECO:0000313" key="1">
    <source>
        <dbReference type="EMBL" id="BAI95703.1"/>
    </source>
</evidence>
<protein>
    <submittedName>
        <fullName evidence="1">Uncharacterized protein</fullName>
    </submittedName>
</protein>